<evidence type="ECO:0000256" key="5">
    <source>
        <dbReference type="ARBA" id="ARBA00023125"/>
    </source>
</evidence>
<dbReference type="InterPro" id="IPR012337">
    <property type="entry name" value="RNaseH-like_sf"/>
</dbReference>
<dbReference type="Pfam" id="PF04937">
    <property type="entry name" value="DUF659"/>
    <property type="match status" value="1"/>
</dbReference>
<keyword evidence="2" id="KW-0479">Metal-binding</keyword>
<sequence length="796" mass="89450">MASGSEMVSATKQKTDPAWKHCQMVKNENSVHLTCLYCAKVFKGGGIHRMKEHLAGHKGNGSICLRVPQDVWQSMRESLEKLEPRRKRKSKGDVVVSNSNPPTDALAYQGDPDARIEPVSVLTDPIEPNSSSFITEQGRITKSKVRRKRQVDNSAMETSDMMPIGGNLDNSLLETPRPLLVRGVPDAANPNSISSSKRSMNHIDMAIGRFLFDIGAPLNAVNSSYFQPMIDAIASVGPIVAAPSYHTLRCQILKNIVEEVKSETANYSSVWEKTGCSLLVEQWNSELGRKFLSFSVHCPSRTVFLKGLALPDLIQSSDFLVEVLKQVVDEVGAQNVLQVITGGEEHLASAGKKLMEIFPTLYWAPCATQCIDLILEDFAKLEWINSVIRQAQSMTRFIYNHITVLNLMRKFTCGNDIVEPGGSQSAANFGTLKRMIDHKQNLQAMVTSEVWMNCPFSKKPEGLEILDTVTSQSFWSSCIHVTHLTNPLLRLRRIVGSEKKAAMGYVYAAIYRAREEIKKELTKREEYLFYWSILDRRWGQLDGLPLHAAGFYLNPKFFYTIKGDIPGQIMSGMFDCIERLVTDINIQDKIIKEMSSYKTAAGDFGRNMAIRARETLFPAEWWSTYGGGCPNLKRLAIRVLGQTCSADVCKSLQIPFDQVHEMQNSLEHQRLSDLLFAQCNLRLRGDKNREYHFTDPLASDTTVVDWVTGKDFYSRDCDSLDWNSIDPPSASPIFLGKSTDETEDLGAGFDDYEIFDRVKDEENAEENAVTMKDQFANFVVKKVLETCDDIQQNDGE</sequence>
<evidence type="ECO:0000256" key="6">
    <source>
        <dbReference type="ARBA" id="ARBA00023242"/>
    </source>
</evidence>
<dbReference type="OrthoDB" id="645489at2759"/>
<dbReference type="GO" id="GO:0008270">
    <property type="term" value="F:zinc ion binding"/>
    <property type="evidence" value="ECO:0007669"/>
    <property type="project" value="UniProtKB-KW"/>
</dbReference>
<dbReference type="InterPro" id="IPR007021">
    <property type="entry name" value="DUF659"/>
</dbReference>
<proteinExistence type="predicted"/>
<keyword evidence="4" id="KW-0862">Zinc</keyword>
<keyword evidence="6" id="KW-0539">Nucleus</keyword>
<gene>
    <name evidence="7" type="ORF">CRG98_007219</name>
</gene>
<dbReference type="InterPro" id="IPR003656">
    <property type="entry name" value="Znf_BED"/>
</dbReference>
<evidence type="ECO:0000256" key="4">
    <source>
        <dbReference type="ARBA" id="ARBA00022833"/>
    </source>
</evidence>
<dbReference type="PANTHER" id="PTHR32166">
    <property type="entry name" value="OSJNBA0013A04.12 PROTEIN"/>
    <property type="match status" value="1"/>
</dbReference>
<dbReference type="EMBL" id="PGOL01000328">
    <property type="protein sequence ID" value="PKI72349.1"/>
    <property type="molecule type" value="Genomic_DNA"/>
</dbReference>
<dbReference type="InterPro" id="IPR008906">
    <property type="entry name" value="HATC_C_dom"/>
</dbReference>
<protein>
    <submittedName>
        <fullName evidence="7">Uncharacterized protein</fullName>
    </submittedName>
</protein>
<dbReference type="GO" id="GO:0046983">
    <property type="term" value="F:protein dimerization activity"/>
    <property type="evidence" value="ECO:0007669"/>
    <property type="project" value="InterPro"/>
</dbReference>
<dbReference type="AlphaFoldDB" id="A0A2I0KV64"/>
<dbReference type="Proteomes" id="UP000233551">
    <property type="component" value="Unassembled WGS sequence"/>
</dbReference>
<keyword evidence="5" id="KW-0238">DNA-binding</keyword>
<dbReference type="Pfam" id="PF02892">
    <property type="entry name" value="zf-BED"/>
    <property type="match status" value="1"/>
</dbReference>
<dbReference type="PANTHER" id="PTHR32166:SF88">
    <property type="entry name" value="HAT TRANSPOSON SUPERFAMILY"/>
    <property type="match status" value="1"/>
</dbReference>
<keyword evidence="3" id="KW-0863">Zinc-finger</keyword>
<comment type="caution">
    <text evidence="7">The sequence shown here is derived from an EMBL/GenBank/DDBJ whole genome shotgun (WGS) entry which is preliminary data.</text>
</comment>
<comment type="subcellular location">
    <subcellularLocation>
        <location evidence="1">Nucleus</location>
    </subcellularLocation>
</comment>
<dbReference type="PROSITE" id="PS50808">
    <property type="entry name" value="ZF_BED"/>
    <property type="match status" value="1"/>
</dbReference>
<name>A0A2I0KV64_PUNGR</name>
<dbReference type="STRING" id="22663.A0A2I0KV64"/>
<evidence type="ECO:0000313" key="7">
    <source>
        <dbReference type="EMBL" id="PKI72349.1"/>
    </source>
</evidence>
<dbReference type="SUPFAM" id="SSF53098">
    <property type="entry name" value="Ribonuclease H-like"/>
    <property type="match status" value="1"/>
</dbReference>
<dbReference type="GO" id="GO:0005634">
    <property type="term" value="C:nucleus"/>
    <property type="evidence" value="ECO:0007669"/>
    <property type="project" value="UniProtKB-SubCell"/>
</dbReference>
<dbReference type="GO" id="GO:0003677">
    <property type="term" value="F:DNA binding"/>
    <property type="evidence" value="ECO:0007669"/>
    <property type="project" value="UniProtKB-KW"/>
</dbReference>
<accession>A0A2I0KV64</accession>
<dbReference type="Pfam" id="PF05699">
    <property type="entry name" value="Dimer_Tnp_hAT"/>
    <property type="match status" value="1"/>
</dbReference>
<dbReference type="GeneID" id="116195355"/>
<keyword evidence="8" id="KW-1185">Reference proteome</keyword>
<organism evidence="7 8">
    <name type="scientific">Punica granatum</name>
    <name type="common">Pomegranate</name>
    <dbReference type="NCBI Taxonomy" id="22663"/>
    <lineage>
        <taxon>Eukaryota</taxon>
        <taxon>Viridiplantae</taxon>
        <taxon>Streptophyta</taxon>
        <taxon>Embryophyta</taxon>
        <taxon>Tracheophyta</taxon>
        <taxon>Spermatophyta</taxon>
        <taxon>Magnoliopsida</taxon>
        <taxon>eudicotyledons</taxon>
        <taxon>Gunneridae</taxon>
        <taxon>Pentapetalae</taxon>
        <taxon>rosids</taxon>
        <taxon>malvids</taxon>
        <taxon>Myrtales</taxon>
        <taxon>Lythraceae</taxon>
        <taxon>Punica</taxon>
    </lineage>
</organism>
<evidence type="ECO:0000256" key="2">
    <source>
        <dbReference type="ARBA" id="ARBA00022723"/>
    </source>
</evidence>
<reference evidence="7 8" key="1">
    <citation type="submission" date="2017-11" db="EMBL/GenBank/DDBJ databases">
        <title>De-novo sequencing of pomegranate (Punica granatum L.) genome.</title>
        <authorList>
            <person name="Akparov Z."/>
            <person name="Amiraslanov A."/>
            <person name="Hajiyeva S."/>
            <person name="Abbasov M."/>
            <person name="Kaur K."/>
            <person name="Hamwieh A."/>
            <person name="Solovyev V."/>
            <person name="Salamov A."/>
            <person name="Braich B."/>
            <person name="Kosarev P."/>
            <person name="Mahmoud A."/>
            <person name="Hajiyev E."/>
            <person name="Babayeva S."/>
            <person name="Izzatullayeva V."/>
            <person name="Mammadov A."/>
            <person name="Mammadov A."/>
            <person name="Sharifova S."/>
            <person name="Ojaghi J."/>
            <person name="Eynullazada K."/>
            <person name="Bayramov B."/>
            <person name="Abdulazimova A."/>
            <person name="Shahmuradov I."/>
        </authorList>
    </citation>
    <scope>NUCLEOTIDE SEQUENCE [LARGE SCALE GENOMIC DNA]</scope>
    <source>
        <strain evidence="8">cv. AG2017</strain>
        <tissue evidence="7">Leaf</tissue>
    </source>
</reference>
<evidence type="ECO:0000256" key="1">
    <source>
        <dbReference type="ARBA" id="ARBA00004123"/>
    </source>
</evidence>
<evidence type="ECO:0000313" key="8">
    <source>
        <dbReference type="Proteomes" id="UP000233551"/>
    </source>
</evidence>
<evidence type="ECO:0000256" key="3">
    <source>
        <dbReference type="ARBA" id="ARBA00022771"/>
    </source>
</evidence>